<evidence type="ECO:0000313" key="2">
    <source>
        <dbReference type="EMBL" id="ACV05058.1"/>
    </source>
</evidence>
<sequence length="233" mass="24964">MPRTPKGRLSIAAVVLGGVALAALARPRGSVSSSSPSPSPAGPCDYQPGAGLAKTYEDLVNRIHQRILEVRKDLGTCIPATGTPCSVVLASALASSVNFGIPPDIATALAWRESRFGLYLETERIVKALNQGRCTSASGTEIGPLQVKPAAFCQTGRDPRKLLSMDMTGRIWYAVQAGLAYLEWLKGQFPGLAWRELLQAYNVGPTAYRQGKRNPSYACDIIAQANTYTELKV</sequence>
<dbReference type="GeneID" id="11468016"/>
<feature type="domain" description="Transglycosylase SLT" evidence="1">
    <location>
        <begin position="96"/>
        <end position="214"/>
    </location>
</feature>
<dbReference type="OrthoDB" id="34556at10239"/>
<name>C8CHM9_9VIRU</name>
<dbReference type="EMBL" id="GQ403789">
    <property type="protein sequence ID" value="ACV05058.1"/>
    <property type="molecule type" value="Genomic_DNA"/>
</dbReference>
<keyword evidence="3" id="KW-1185">Reference proteome</keyword>
<dbReference type="RefSeq" id="YP_003169738.1">
    <property type="nucleotide sequence ID" value="NC_013197.1"/>
</dbReference>
<proteinExistence type="predicted"/>
<evidence type="ECO:0000259" key="1">
    <source>
        <dbReference type="Pfam" id="PF01464"/>
    </source>
</evidence>
<protein>
    <submittedName>
        <fullName evidence="2">Transglycosylase</fullName>
    </submittedName>
</protein>
<accession>C8CHM9</accession>
<dbReference type="Pfam" id="PF01464">
    <property type="entry name" value="SLT"/>
    <property type="match status" value="1"/>
</dbReference>
<organism evidence="2 3">
    <name type="scientific">Thermus virus P23-77</name>
    <dbReference type="NCBI Taxonomy" id="1714272"/>
    <lineage>
        <taxon>Viruses</taxon>
        <taxon>Singelaviria</taxon>
        <taxon>Helvetiavirae</taxon>
        <taxon>Dividoviricota</taxon>
        <taxon>Laserviricetes</taxon>
        <taxon>Halopanivirales</taxon>
        <taxon>Matsushitaviridae</taxon>
        <taxon>Hukuchivirus</taxon>
        <taxon>Hukuchivirus P2377</taxon>
    </lineage>
</organism>
<dbReference type="CAZy" id="GH23">
    <property type="family name" value="Glycoside Hydrolase Family 23"/>
</dbReference>
<dbReference type="KEGG" id="vg:11468016"/>
<dbReference type="Proteomes" id="UP000000958">
    <property type="component" value="Segment"/>
</dbReference>
<dbReference type="Gene3D" id="1.10.530.10">
    <property type="match status" value="1"/>
</dbReference>
<dbReference type="InterPro" id="IPR023346">
    <property type="entry name" value="Lysozyme-like_dom_sf"/>
</dbReference>
<dbReference type="InterPro" id="IPR008258">
    <property type="entry name" value="Transglycosylase_SLT_dom_1"/>
</dbReference>
<reference evidence="2 3" key="1">
    <citation type="journal article" date="2009" name="J. Virol.">
        <title>The closest relatives of icosahedral viruses of thermophilic bacteria are among viruses and plasmids of the halophilic archaea.</title>
        <authorList>
            <person name="Jalasvuori M."/>
            <person name="Jaatinen S.T."/>
            <person name="Laurinavicius S."/>
            <person name="Ahola-Iivarinen E."/>
            <person name="Kalkkinen N."/>
            <person name="Bamford D.H."/>
            <person name="Bamford J.K."/>
        </authorList>
    </citation>
    <scope>NUCLEOTIDE SEQUENCE</scope>
</reference>
<evidence type="ECO:0000313" key="3">
    <source>
        <dbReference type="Proteomes" id="UP000000958"/>
    </source>
</evidence>
<dbReference type="SUPFAM" id="SSF53955">
    <property type="entry name" value="Lysozyme-like"/>
    <property type="match status" value="1"/>
</dbReference>
<dbReference type="SMR" id="C8CHM9"/>